<evidence type="ECO:0000313" key="1">
    <source>
        <dbReference type="EMBL" id="TCK67852.1"/>
    </source>
</evidence>
<protein>
    <submittedName>
        <fullName evidence="1">Uncharacterized protein</fullName>
    </submittedName>
</protein>
<dbReference type="Proteomes" id="UP000295714">
    <property type="component" value="Unassembled WGS sequence"/>
</dbReference>
<dbReference type="EMBL" id="SMGI01000002">
    <property type="protein sequence ID" value="TCK67852.1"/>
    <property type="molecule type" value="Genomic_DNA"/>
</dbReference>
<name>A0A4R1KS46_9FLAO</name>
<dbReference type="AlphaFoldDB" id="A0A4R1KS46"/>
<organism evidence="1 2">
    <name type="scientific">Winogradskyella wandonensis</name>
    <dbReference type="NCBI Taxonomy" id="1442586"/>
    <lineage>
        <taxon>Bacteria</taxon>
        <taxon>Pseudomonadati</taxon>
        <taxon>Bacteroidota</taxon>
        <taxon>Flavobacteriia</taxon>
        <taxon>Flavobacteriales</taxon>
        <taxon>Flavobacteriaceae</taxon>
        <taxon>Winogradskyella</taxon>
    </lineage>
</organism>
<comment type="caution">
    <text evidence="1">The sequence shown here is derived from an EMBL/GenBank/DDBJ whole genome shotgun (WGS) entry which is preliminary data.</text>
</comment>
<accession>A0A4R1KS46</accession>
<proteinExistence type="predicted"/>
<reference evidence="1 2" key="1">
    <citation type="journal article" date="2015" name="Stand. Genomic Sci.">
        <title>Genomic Encyclopedia of Bacterial and Archaeal Type Strains, Phase III: the genomes of soil and plant-associated and newly described type strains.</title>
        <authorList>
            <person name="Whitman W.B."/>
            <person name="Woyke T."/>
            <person name="Klenk H.P."/>
            <person name="Zhou Y."/>
            <person name="Lilburn T.G."/>
            <person name="Beck B.J."/>
            <person name="De Vos P."/>
            <person name="Vandamme P."/>
            <person name="Eisen J.A."/>
            <person name="Garrity G."/>
            <person name="Hugenholtz P."/>
            <person name="Kyrpides N.C."/>
        </authorList>
    </citation>
    <scope>NUCLEOTIDE SEQUENCE [LARGE SCALE GENOMIC DNA]</scope>
    <source>
        <strain evidence="1 2">CECT 8445</strain>
    </source>
</reference>
<keyword evidence="2" id="KW-1185">Reference proteome</keyword>
<gene>
    <name evidence="1" type="ORF">DFQ05_1634</name>
</gene>
<sequence length="36" mass="4463">MRIHYLLISVDKYLEVKFYFLNKNYKPELVLDNQKS</sequence>
<evidence type="ECO:0000313" key="2">
    <source>
        <dbReference type="Proteomes" id="UP000295714"/>
    </source>
</evidence>